<comment type="caution">
    <text evidence="2">The sequence shown here is derived from an EMBL/GenBank/DDBJ whole genome shotgun (WGS) entry which is preliminary data.</text>
</comment>
<dbReference type="AlphaFoldDB" id="A0A1V6N589"/>
<evidence type="ECO:0000313" key="2">
    <source>
        <dbReference type="EMBL" id="OQD59844.1"/>
    </source>
</evidence>
<dbReference type="Proteomes" id="UP000191661">
    <property type="component" value="Unassembled WGS sequence"/>
</dbReference>
<name>A0A1V6N589_METAZ</name>
<protein>
    <submittedName>
        <fullName evidence="2">Putative hydrolase</fullName>
    </submittedName>
</protein>
<dbReference type="Pfam" id="PF00753">
    <property type="entry name" value="Lactamase_B"/>
    <property type="match status" value="1"/>
</dbReference>
<dbReference type="InterPro" id="IPR036866">
    <property type="entry name" value="RibonucZ/Hydroxyglut_hydro"/>
</dbReference>
<dbReference type="InterPro" id="IPR001279">
    <property type="entry name" value="Metallo-B-lactamas"/>
</dbReference>
<dbReference type="OrthoDB" id="386744at2157"/>
<dbReference type="SUPFAM" id="SSF56281">
    <property type="entry name" value="Metallo-hydrolase/oxidoreductase"/>
    <property type="match status" value="1"/>
</dbReference>
<dbReference type="RefSeq" id="WP_080459464.1">
    <property type="nucleotide sequence ID" value="NZ_JXMW01000001.1"/>
</dbReference>
<evidence type="ECO:0000259" key="1">
    <source>
        <dbReference type="Pfam" id="PF00753"/>
    </source>
</evidence>
<proteinExistence type="predicted"/>
<dbReference type="EMBL" id="JXMW01000001">
    <property type="protein sequence ID" value="OQD59844.1"/>
    <property type="molecule type" value="Genomic_DNA"/>
</dbReference>
<dbReference type="GO" id="GO:0016787">
    <property type="term" value="F:hydrolase activity"/>
    <property type="evidence" value="ECO:0007669"/>
    <property type="project" value="UniProtKB-KW"/>
</dbReference>
<sequence>MMTRTFHPIGQGAFYTEQFEKNNNLIYEIDDYSDGLFEKINIVYDCGTSSGDNIGTDVIEKSFRQGEDIEILFISHFHSDHVNMIKKLIEHCGLIKIVVLPLLNENEKRLIINIYKSLDLNETADLIENIGLYLDDKTKILFVEEKKDKQEKDKKEENIFDNKIIDIEDIKKNEEIKSGDVIKLQKEWYFVPHNYEYEKRKEELKKELKANDLDIIKIENDLDYALNERKKIKDVYDSLEGRIHLNSMVLYSGPLEPKNNKSLMHCLHSSLHYICTKYRIFNRIGCIYTGDANLKKINIKKDFKDYWDSVGTVQIPHHGSGNEFNKNFFDDRFYYCPISVGKDRRYGHPSEDVIDIIRDNKSIEIIINELPRSKFIQNIYI</sequence>
<reference evidence="2 3" key="1">
    <citation type="submission" date="2014-12" db="EMBL/GenBank/DDBJ databases">
        <title>Genome sequence of Methanobrevibacter arboriphilicus DH1, DSM1125.</title>
        <authorList>
            <person name="Poehlein A."/>
            <person name="Thauer R.K."/>
            <person name="Seedorf H."/>
            <person name="Daniel R."/>
        </authorList>
    </citation>
    <scope>NUCLEOTIDE SEQUENCE [LARGE SCALE GENOMIC DNA]</scope>
    <source>
        <strain evidence="2 3">DH1</strain>
    </source>
</reference>
<keyword evidence="3" id="KW-1185">Reference proteome</keyword>
<gene>
    <name evidence="2" type="ORF">MBBAR_1c02520</name>
</gene>
<organism evidence="2 3">
    <name type="scientific">Methanobrevibacter arboriphilus JCM 13429 = DSM 1125</name>
    <dbReference type="NCBI Taxonomy" id="1300164"/>
    <lineage>
        <taxon>Archaea</taxon>
        <taxon>Methanobacteriati</taxon>
        <taxon>Methanobacteriota</taxon>
        <taxon>Methanomada group</taxon>
        <taxon>Methanobacteria</taxon>
        <taxon>Methanobacteriales</taxon>
        <taxon>Methanobacteriaceae</taxon>
        <taxon>Methanobrevibacter</taxon>
    </lineage>
</organism>
<evidence type="ECO:0000313" key="3">
    <source>
        <dbReference type="Proteomes" id="UP000191661"/>
    </source>
</evidence>
<dbReference type="Gene3D" id="3.60.15.10">
    <property type="entry name" value="Ribonuclease Z/Hydroxyacylglutathione hydrolase-like"/>
    <property type="match status" value="1"/>
</dbReference>
<keyword evidence="2" id="KW-0378">Hydrolase</keyword>
<feature type="domain" description="Metallo-beta-lactamase" evidence="1">
    <location>
        <begin position="40"/>
        <end position="102"/>
    </location>
</feature>
<accession>A0A1V6N589</accession>